<dbReference type="InterPro" id="IPR025319">
    <property type="entry name" value="DUF4224"/>
</dbReference>
<gene>
    <name evidence="2" type="ORF">SAMN05216577_11099</name>
</gene>
<protein>
    <recommendedName>
        <fullName evidence="1">DUF4224 domain-containing protein</fullName>
    </recommendedName>
</protein>
<dbReference type="EMBL" id="FOLS01000010">
    <property type="protein sequence ID" value="SFC76896.1"/>
    <property type="molecule type" value="Genomic_DNA"/>
</dbReference>
<dbReference type="AlphaFoldDB" id="A0AAQ1KFK4"/>
<comment type="caution">
    <text evidence="2">The sequence shown here is derived from an EMBL/GenBank/DDBJ whole genome shotgun (WGS) entry which is preliminary data.</text>
</comment>
<evidence type="ECO:0000313" key="3">
    <source>
        <dbReference type="Proteomes" id="UP000183385"/>
    </source>
</evidence>
<dbReference type="Pfam" id="PF13986">
    <property type="entry name" value="DUF4224"/>
    <property type="match status" value="1"/>
</dbReference>
<organism evidence="2 3">
    <name type="scientific">Pseudomonas citronellolis</name>
    <dbReference type="NCBI Taxonomy" id="53408"/>
    <lineage>
        <taxon>Bacteria</taxon>
        <taxon>Pseudomonadati</taxon>
        <taxon>Pseudomonadota</taxon>
        <taxon>Gammaproteobacteria</taxon>
        <taxon>Pseudomonadales</taxon>
        <taxon>Pseudomonadaceae</taxon>
        <taxon>Pseudomonas</taxon>
    </lineage>
</organism>
<proteinExistence type="predicted"/>
<sequence>MISQQPPGTVLTFEDLQRLTGYTRRSGVEKALRKQGIRWFWGRHGPWTTIDLVNQAGGVSPASPEKYDSEII</sequence>
<keyword evidence="3" id="KW-1185">Reference proteome</keyword>
<name>A0AAQ1KFK4_9PSED</name>
<dbReference type="RefSeq" id="WP_074980275.1">
    <property type="nucleotide sequence ID" value="NZ_FOLS01000010.1"/>
</dbReference>
<feature type="domain" description="DUF4224" evidence="1">
    <location>
        <begin position="11"/>
        <end position="41"/>
    </location>
</feature>
<evidence type="ECO:0000259" key="1">
    <source>
        <dbReference type="Pfam" id="PF13986"/>
    </source>
</evidence>
<dbReference type="Proteomes" id="UP000183385">
    <property type="component" value="Unassembled WGS sequence"/>
</dbReference>
<evidence type="ECO:0000313" key="2">
    <source>
        <dbReference type="EMBL" id="SFC76896.1"/>
    </source>
</evidence>
<reference evidence="2 3" key="1">
    <citation type="submission" date="2016-10" db="EMBL/GenBank/DDBJ databases">
        <authorList>
            <person name="Varghese N."/>
            <person name="Submissions S."/>
        </authorList>
    </citation>
    <scope>NUCLEOTIDE SEQUENCE [LARGE SCALE GENOMIC DNA]</scope>
    <source>
        <strain evidence="2 3">LMG 18378</strain>
    </source>
</reference>
<accession>A0AAQ1KFK4</accession>